<evidence type="ECO:0000313" key="3">
    <source>
        <dbReference type="Proteomes" id="UP000247810"/>
    </source>
</evidence>
<feature type="compositionally biased region" description="Basic and acidic residues" evidence="1">
    <location>
        <begin position="43"/>
        <end position="57"/>
    </location>
</feature>
<sequence>MTDQHNTTTGTNRVTAGIKPIHARLSLCGWGSSPLHGQHAKKKEGERKRESRRERFAGRKKAAGQRQTKTRHKREQAGLARVTVRPEPHQVQTASRSGMTGADGLTEKLRGSRRSHPIQNDQTRTREGKAPDAPSRPVLTSGFLLLPPRQE</sequence>
<dbReference type="VEuPathDB" id="FungiDB:BO71DRAFT_402242"/>
<dbReference type="AlphaFoldDB" id="A0A319EHE0"/>
<name>A0A319EHE0_9EURO</name>
<protein>
    <submittedName>
        <fullName evidence="2">Uncharacterized protein</fullName>
    </submittedName>
</protein>
<gene>
    <name evidence="2" type="ORF">BO71DRAFT_402242</name>
</gene>
<proteinExistence type="predicted"/>
<feature type="region of interest" description="Disordered" evidence="1">
    <location>
        <begin position="29"/>
        <end position="151"/>
    </location>
</feature>
<dbReference type="Proteomes" id="UP000247810">
    <property type="component" value="Unassembled WGS sequence"/>
</dbReference>
<keyword evidence="3" id="KW-1185">Reference proteome</keyword>
<organism evidence="2 3">
    <name type="scientific">Aspergillus ellipticus CBS 707.79</name>
    <dbReference type="NCBI Taxonomy" id="1448320"/>
    <lineage>
        <taxon>Eukaryota</taxon>
        <taxon>Fungi</taxon>
        <taxon>Dikarya</taxon>
        <taxon>Ascomycota</taxon>
        <taxon>Pezizomycotina</taxon>
        <taxon>Eurotiomycetes</taxon>
        <taxon>Eurotiomycetidae</taxon>
        <taxon>Eurotiales</taxon>
        <taxon>Aspergillaceae</taxon>
        <taxon>Aspergillus</taxon>
        <taxon>Aspergillus subgen. Circumdati</taxon>
    </lineage>
</organism>
<dbReference type="EMBL" id="KZ825985">
    <property type="protein sequence ID" value="PYH90362.1"/>
    <property type="molecule type" value="Genomic_DNA"/>
</dbReference>
<evidence type="ECO:0000256" key="1">
    <source>
        <dbReference type="SAM" id="MobiDB-lite"/>
    </source>
</evidence>
<accession>A0A319EHE0</accession>
<feature type="compositionally biased region" description="Basic residues" evidence="1">
    <location>
        <begin position="58"/>
        <end position="74"/>
    </location>
</feature>
<evidence type="ECO:0000313" key="2">
    <source>
        <dbReference type="EMBL" id="PYH90362.1"/>
    </source>
</evidence>
<reference evidence="2 3" key="1">
    <citation type="submission" date="2018-02" db="EMBL/GenBank/DDBJ databases">
        <title>The genomes of Aspergillus section Nigri reveals drivers in fungal speciation.</title>
        <authorList>
            <consortium name="DOE Joint Genome Institute"/>
            <person name="Vesth T.C."/>
            <person name="Nybo J."/>
            <person name="Theobald S."/>
            <person name="Brandl J."/>
            <person name="Frisvad J.C."/>
            <person name="Nielsen K.F."/>
            <person name="Lyhne E.K."/>
            <person name="Kogle M.E."/>
            <person name="Kuo A."/>
            <person name="Riley R."/>
            <person name="Clum A."/>
            <person name="Nolan M."/>
            <person name="Lipzen A."/>
            <person name="Salamov A."/>
            <person name="Henrissat B."/>
            <person name="Wiebenga A."/>
            <person name="De vries R.P."/>
            <person name="Grigoriev I.V."/>
            <person name="Mortensen U.H."/>
            <person name="Andersen M.R."/>
            <person name="Baker S.E."/>
        </authorList>
    </citation>
    <scope>NUCLEOTIDE SEQUENCE [LARGE SCALE GENOMIC DNA]</scope>
    <source>
        <strain evidence="2 3">CBS 707.79</strain>
    </source>
</reference>